<accession>A0A6A6X4G8</accession>
<feature type="non-terminal residue" evidence="1">
    <location>
        <position position="209"/>
    </location>
</feature>
<dbReference type="AlphaFoldDB" id="A0A6A6X4G8"/>
<sequence length="209" mass="23476">MAKGATASSAIDGTTKVETDNRGVIEKWVRARLLTSGYCHMDGRLRNPVNMDQVRSMLHKDLPDDAREITAVLKILTLGNICQEFPVNAHGKFHDTAPVIKKMMRMRREFGKNRAAMVVLKCTKAGLTNEATRSLEPPEASQKAIMSNASSLKSAQNNGRDEELEQWVRQQFLNNGFTDKGFKGFAKFTKNTVALRPERREDIILTIKK</sequence>
<evidence type="ECO:0000313" key="2">
    <source>
        <dbReference type="Proteomes" id="UP000799757"/>
    </source>
</evidence>
<name>A0A6A6X4G8_9PLEO</name>
<proteinExistence type="predicted"/>
<dbReference type="EMBL" id="MU002054">
    <property type="protein sequence ID" value="KAF2790807.1"/>
    <property type="molecule type" value="Genomic_DNA"/>
</dbReference>
<gene>
    <name evidence="1" type="ORF">K505DRAFT_250392</name>
</gene>
<evidence type="ECO:0000313" key="1">
    <source>
        <dbReference type="EMBL" id="KAF2790807.1"/>
    </source>
</evidence>
<organism evidence="1 2">
    <name type="scientific">Melanomma pulvis-pyrius CBS 109.77</name>
    <dbReference type="NCBI Taxonomy" id="1314802"/>
    <lineage>
        <taxon>Eukaryota</taxon>
        <taxon>Fungi</taxon>
        <taxon>Dikarya</taxon>
        <taxon>Ascomycota</taxon>
        <taxon>Pezizomycotina</taxon>
        <taxon>Dothideomycetes</taxon>
        <taxon>Pleosporomycetidae</taxon>
        <taxon>Pleosporales</taxon>
        <taxon>Melanommataceae</taxon>
        <taxon>Melanomma</taxon>
    </lineage>
</organism>
<protein>
    <submittedName>
        <fullName evidence="1">Uncharacterized protein</fullName>
    </submittedName>
</protein>
<reference evidence="1" key="1">
    <citation type="journal article" date="2020" name="Stud. Mycol.">
        <title>101 Dothideomycetes genomes: a test case for predicting lifestyles and emergence of pathogens.</title>
        <authorList>
            <person name="Haridas S."/>
            <person name="Albert R."/>
            <person name="Binder M."/>
            <person name="Bloem J."/>
            <person name="Labutti K."/>
            <person name="Salamov A."/>
            <person name="Andreopoulos B."/>
            <person name="Baker S."/>
            <person name="Barry K."/>
            <person name="Bills G."/>
            <person name="Bluhm B."/>
            <person name="Cannon C."/>
            <person name="Castanera R."/>
            <person name="Culley D."/>
            <person name="Daum C."/>
            <person name="Ezra D."/>
            <person name="Gonzalez J."/>
            <person name="Henrissat B."/>
            <person name="Kuo A."/>
            <person name="Liang C."/>
            <person name="Lipzen A."/>
            <person name="Lutzoni F."/>
            <person name="Magnuson J."/>
            <person name="Mondo S."/>
            <person name="Nolan M."/>
            <person name="Ohm R."/>
            <person name="Pangilinan J."/>
            <person name="Park H.-J."/>
            <person name="Ramirez L."/>
            <person name="Alfaro M."/>
            <person name="Sun H."/>
            <person name="Tritt A."/>
            <person name="Yoshinaga Y."/>
            <person name="Zwiers L.-H."/>
            <person name="Turgeon B."/>
            <person name="Goodwin S."/>
            <person name="Spatafora J."/>
            <person name="Crous P."/>
            <person name="Grigoriev I."/>
        </authorList>
    </citation>
    <scope>NUCLEOTIDE SEQUENCE</scope>
    <source>
        <strain evidence="1">CBS 109.77</strain>
    </source>
</reference>
<keyword evidence="2" id="KW-1185">Reference proteome</keyword>
<dbReference type="Proteomes" id="UP000799757">
    <property type="component" value="Unassembled WGS sequence"/>
</dbReference>